<feature type="signal peptide" evidence="8">
    <location>
        <begin position="1"/>
        <end position="27"/>
    </location>
</feature>
<accession>I7IG64</accession>
<feature type="active site" evidence="6">
    <location>
        <position position="118"/>
    </location>
</feature>
<dbReference type="InterPro" id="IPR036430">
    <property type="entry name" value="RNase_T2-like_sf"/>
</dbReference>
<evidence type="ECO:0000256" key="6">
    <source>
        <dbReference type="PIRSR" id="PIRSR633697-1"/>
    </source>
</evidence>
<feature type="chain" id="PRO_5003710803" evidence="8">
    <location>
        <begin position="28"/>
        <end position="225"/>
    </location>
</feature>
<dbReference type="GO" id="GO:0016787">
    <property type="term" value="F:hydrolase activity"/>
    <property type="evidence" value="ECO:0007669"/>
    <property type="project" value="UniProtKB-KW"/>
</dbReference>
<dbReference type="Pfam" id="PF00445">
    <property type="entry name" value="Ribonuclease_T2"/>
    <property type="match status" value="1"/>
</dbReference>
<dbReference type="PANTHER" id="PTHR11240:SF22">
    <property type="entry name" value="RIBONUCLEASE T2"/>
    <property type="match status" value="1"/>
</dbReference>
<evidence type="ECO:0000256" key="8">
    <source>
        <dbReference type="SAM" id="SignalP"/>
    </source>
</evidence>
<dbReference type="InterPro" id="IPR033697">
    <property type="entry name" value="Ribonuclease_T2_eukaryotic"/>
</dbReference>
<dbReference type="InterPro" id="IPR018188">
    <property type="entry name" value="RNase_T2_His_AS_1"/>
</dbReference>
<evidence type="ECO:0000256" key="3">
    <source>
        <dbReference type="ARBA" id="ARBA00022759"/>
    </source>
</evidence>
<evidence type="ECO:0000256" key="2">
    <source>
        <dbReference type="ARBA" id="ARBA00022722"/>
    </source>
</evidence>
<feature type="active site" evidence="6">
    <location>
        <position position="122"/>
    </location>
</feature>
<keyword evidence="5" id="KW-1015">Disulfide bond</keyword>
<dbReference type="GO" id="GO:0033897">
    <property type="term" value="F:ribonuclease T2 activity"/>
    <property type="evidence" value="ECO:0007669"/>
    <property type="project" value="InterPro"/>
</dbReference>
<dbReference type="InterPro" id="IPR001568">
    <property type="entry name" value="RNase_T2-like"/>
</dbReference>
<comment type="similarity">
    <text evidence="1 7">Belongs to the RNase T2 family.</text>
</comment>
<organism evidence="9">
    <name type="scientific">Antirrhinum hispanicum</name>
    <name type="common">Snapdragon</name>
    <name type="synonym">Antirrhinum glutinosum</name>
    <dbReference type="NCBI Taxonomy" id="49039"/>
    <lineage>
        <taxon>Eukaryota</taxon>
        <taxon>Viridiplantae</taxon>
        <taxon>Streptophyta</taxon>
        <taxon>Embryophyta</taxon>
        <taxon>Tracheophyta</taxon>
        <taxon>Spermatophyta</taxon>
        <taxon>Magnoliopsida</taxon>
        <taxon>eudicotyledons</taxon>
        <taxon>Gunneridae</taxon>
        <taxon>Pentapetalae</taxon>
        <taxon>asterids</taxon>
        <taxon>lamiids</taxon>
        <taxon>Lamiales</taxon>
        <taxon>Plantaginaceae</taxon>
        <taxon>Antirrhineae</taxon>
        <taxon>Antirrhinum</taxon>
    </lineage>
</organism>
<protein>
    <submittedName>
        <fullName evidence="9">S1-RNase</fullName>
    </submittedName>
</protein>
<evidence type="ECO:0000256" key="4">
    <source>
        <dbReference type="ARBA" id="ARBA00022801"/>
    </source>
</evidence>
<reference evidence="9" key="1">
    <citation type="submission" date="2012-04" db="EMBL/GenBank/DDBJ databases">
        <authorList>
            <person name="Liu W."/>
            <person name="Xue Y.B."/>
        </authorList>
    </citation>
    <scope>NUCLEOTIDE SEQUENCE</scope>
    <source>
        <tissue evidence="9">Style</tissue>
    </source>
</reference>
<evidence type="ECO:0000313" key="9">
    <source>
        <dbReference type="EMBL" id="CCH50735.1"/>
    </source>
</evidence>
<proteinExistence type="evidence at transcript level"/>
<dbReference type="GO" id="GO:0005576">
    <property type="term" value="C:extracellular region"/>
    <property type="evidence" value="ECO:0007669"/>
    <property type="project" value="TreeGrafter"/>
</dbReference>
<dbReference type="PROSITE" id="PS00530">
    <property type="entry name" value="RNASE_T2_1"/>
    <property type="match status" value="1"/>
</dbReference>
<dbReference type="AlphaFoldDB" id="I7IG64"/>
<sequence length="225" mass="26157">MANARKRDFFSLILLIVLLSDSYTTTAVEFELLKLVLQWPNSYCSLSKRPCRRKPLPSDFTIHGLWPDNRSWPLYNCQFDFDIPEVGDQKFRQKLDVIWPDLRLKRKRDPEQGFWITEWKRHGSCALPDISFIDYFTTATRLNKKFNIRDILGRGKLYPGDSYDLQQVESTLTKFIKKVTVVKCPNGFLTEVIVCFDPSGTSIIDCPGPYPCTYVTVNFPKAVKR</sequence>
<keyword evidence="8" id="KW-0732">Signal</keyword>
<dbReference type="GO" id="GO:0003723">
    <property type="term" value="F:RNA binding"/>
    <property type="evidence" value="ECO:0007669"/>
    <property type="project" value="InterPro"/>
</dbReference>
<dbReference type="InterPro" id="IPR033130">
    <property type="entry name" value="RNase_T2_His_AS_2"/>
</dbReference>
<evidence type="ECO:0000256" key="1">
    <source>
        <dbReference type="ARBA" id="ARBA00007469"/>
    </source>
</evidence>
<dbReference type="Gene3D" id="3.90.730.10">
    <property type="entry name" value="Ribonuclease T2-like"/>
    <property type="match status" value="1"/>
</dbReference>
<name>I7IG64_ANTHI</name>
<evidence type="ECO:0000256" key="5">
    <source>
        <dbReference type="ARBA" id="ARBA00023157"/>
    </source>
</evidence>
<keyword evidence="2" id="KW-0540">Nuclease</keyword>
<dbReference type="SUPFAM" id="SSF55895">
    <property type="entry name" value="Ribonuclease Rh-like"/>
    <property type="match status" value="1"/>
</dbReference>
<dbReference type="PROSITE" id="PS00531">
    <property type="entry name" value="RNASE_T2_2"/>
    <property type="match status" value="1"/>
</dbReference>
<dbReference type="CDD" id="cd01061">
    <property type="entry name" value="RNase_T2_euk"/>
    <property type="match status" value="1"/>
</dbReference>
<keyword evidence="4" id="KW-0378">Hydrolase</keyword>
<dbReference type="EMBL" id="HE805271">
    <property type="protein sequence ID" value="CCH50735.1"/>
    <property type="molecule type" value="mRNA"/>
</dbReference>
<gene>
    <name evidence="9" type="primary">S1</name>
</gene>
<dbReference type="PANTHER" id="PTHR11240">
    <property type="entry name" value="RIBONUCLEASE T2"/>
    <property type="match status" value="1"/>
</dbReference>
<keyword evidence="3" id="KW-0255">Endonuclease</keyword>
<feature type="active site" evidence="6">
    <location>
        <position position="63"/>
    </location>
</feature>
<evidence type="ECO:0000256" key="7">
    <source>
        <dbReference type="RuleBase" id="RU004328"/>
    </source>
</evidence>
<dbReference type="GO" id="GO:0006401">
    <property type="term" value="P:RNA catabolic process"/>
    <property type="evidence" value="ECO:0007669"/>
    <property type="project" value="TreeGrafter"/>
</dbReference>